<evidence type="ECO:0000313" key="2">
    <source>
        <dbReference type="Proteomes" id="UP000625711"/>
    </source>
</evidence>
<evidence type="ECO:0000313" key="1">
    <source>
        <dbReference type="EMBL" id="KAF7270761.1"/>
    </source>
</evidence>
<organism evidence="1 2">
    <name type="scientific">Rhynchophorus ferrugineus</name>
    <name type="common">Red palm weevil</name>
    <name type="synonym">Curculio ferrugineus</name>
    <dbReference type="NCBI Taxonomy" id="354439"/>
    <lineage>
        <taxon>Eukaryota</taxon>
        <taxon>Metazoa</taxon>
        <taxon>Ecdysozoa</taxon>
        <taxon>Arthropoda</taxon>
        <taxon>Hexapoda</taxon>
        <taxon>Insecta</taxon>
        <taxon>Pterygota</taxon>
        <taxon>Neoptera</taxon>
        <taxon>Endopterygota</taxon>
        <taxon>Coleoptera</taxon>
        <taxon>Polyphaga</taxon>
        <taxon>Cucujiformia</taxon>
        <taxon>Curculionidae</taxon>
        <taxon>Dryophthorinae</taxon>
        <taxon>Rhynchophorus</taxon>
    </lineage>
</organism>
<name>A0A834M3G9_RHYFE</name>
<dbReference type="Proteomes" id="UP000625711">
    <property type="component" value="Unassembled WGS sequence"/>
</dbReference>
<reference evidence="1" key="1">
    <citation type="submission" date="2020-08" db="EMBL/GenBank/DDBJ databases">
        <title>Genome sequencing and assembly of the red palm weevil Rhynchophorus ferrugineus.</title>
        <authorList>
            <person name="Dias G.B."/>
            <person name="Bergman C.M."/>
            <person name="Manee M."/>
        </authorList>
    </citation>
    <scope>NUCLEOTIDE SEQUENCE</scope>
    <source>
        <strain evidence="1">AA-2017</strain>
        <tissue evidence="1">Whole larva</tissue>
    </source>
</reference>
<proteinExistence type="predicted"/>
<gene>
    <name evidence="1" type="ORF">GWI33_016267</name>
</gene>
<dbReference type="EMBL" id="JAACXV010014060">
    <property type="protein sequence ID" value="KAF7270761.1"/>
    <property type="molecule type" value="Genomic_DNA"/>
</dbReference>
<comment type="caution">
    <text evidence="1">The sequence shown here is derived from an EMBL/GenBank/DDBJ whole genome shotgun (WGS) entry which is preliminary data.</text>
</comment>
<dbReference type="AlphaFoldDB" id="A0A834M3G9"/>
<protein>
    <submittedName>
        <fullName evidence="1">Uncharacterized protein</fullName>
    </submittedName>
</protein>
<sequence length="101" mass="12158">MIQLILIYDYKDCRPSSLKSDVLRRYQQNDIFENIRRVPRDRRRTGGHFFCRRIIRNKKIFGYNLHGTRTFERTASKWNVDLFPDLIPHLQKNIAAPITHS</sequence>
<keyword evidence="2" id="KW-1185">Reference proteome</keyword>
<accession>A0A834M3G9</accession>